<accession>A0A6A6GXS4</accession>
<keyword evidence="2" id="KW-0472">Membrane</keyword>
<name>A0A6A6GXS4_VIRVR</name>
<feature type="region of interest" description="Disordered" evidence="1">
    <location>
        <begin position="31"/>
        <end position="57"/>
    </location>
</feature>
<dbReference type="InterPro" id="IPR008547">
    <property type="entry name" value="DUF829_TMEM53"/>
</dbReference>
<keyword evidence="2" id="KW-0812">Transmembrane</keyword>
<dbReference type="OrthoDB" id="77878at2759"/>
<dbReference type="Pfam" id="PF05705">
    <property type="entry name" value="DUF829"/>
    <property type="match status" value="1"/>
</dbReference>
<dbReference type="EMBL" id="ML991842">
    <property type="protein sequence ID" value="KAF2230398.1"/>
    <property type="molecule type" value="Genomic_DNA"/>
</dbReference>
<dbReference type="Proteomes" id="UP000800092">
    <property type="component" value="Unassembled WGS sequence"/>
</dbReference>
<evidence type="ECO:0000256" key="1">
    <source>
        <dbReference type="SAM" id="MobiDB-lite"/>
    </source>
</evidence>
<evidence type="ECO:0000313" key="4">
    <source>
        <dbReference type="Proteomes" id="UP000800092"/>
    </source>
</evidence>
<gene>
    <name evidence="3" type="ORF">EV356DRAFT_509090</name>
</gene>
<keyword evidence="4" id="KW-1185">Reference proteome</keyword>
<feature type="transmembrane region" description="Helical" evidence="2">
    <location>
        <begin position="223"/>
        <end position="256"/>
    </location>
</feature>
<protein>
    <submittedName>
        <fullName evidence="3">Uncharacterized protein</fullName>
    </submittedName>
</protein>
<keyword evidence="2" id="KW-1133">Transmembrane helix</keyword>
<dbReference type="AlphaFoldDB" id="A0A6A6GXS4"/>
<sequence length="362" mass="40103">MDSTYEVLLNAKRLSNLAYLVEPSELSTQIPISPGAYSSSPERKEAQRPAFQRHNSLPPSPRTIILSAWPTASLTQFTHYISGYRTLFPRSQILLLTFTPTSVFLPASALSEQLLPAIEVIAPESRTPSFSPSADAADASLRTDYFHVSAGNKSQYGSVLLHVFGIPSATRACAFLRLYRAHYGSPLPLRAIVSDAEPARSLCPQELIKDVALLRRRALGSTFLAGGTVLMAYLLDALISFAVALAMLLGSVMGFANDDEQVRRELNDPVFVPGNVKRCYVFPEEGMLFSWKKAPAGVGEEDVRKQWSVKRDKVGRERWNGDEERFWEGIDALVTDSSADAIPPWTSPYQFWGRVKFVSNKI</sequence>
<evidence type="ECO:0000256" key="2">
    <source>
        <dbReference type="SAM" id="Phobius"/>
    </source>
</evidence>
<proteinExistence type="predicted"/>
<evidence type="ECO:0000313" key="3">
    <source>
        <dbReference type="EMBL" id="KAF2230398.1"/>
    </source>
</evidence>
<organism evidence="3 4">
    <name type="scientific">Viridothelium virens</name>
    <name type="common">Speckled blister lichen</name>
    <name type="synonym">Trypethelium virens</name>
    <dbReference type="NCBI Taxonomy" id="1048519"/>
    <lineage>
        <taxon>Eukaryota</taxon>
        <taxon>Fungi</taxon>
        <taxon>Dikarya</taxon>
        <taxon>Ascomycota</taxon>
        <taxon>Pezizomycotina</taxon>
        <taxon>Dothideomycetes</taxon>
        <taxon>Dothideomycetes incertae sedis</taxon>
        <taxon>Trypetheliales</taxon>
        <taxon>Trypetheliaceae</taxon>
        <taxon>Viridothelium</taxon>
    </lineage>
</organism>
<feature type="compositionally biased region" description="Polar residues" evidence="1">
    <location>
        <begin position="31"/>
        <end position="40"/>
    </location>
</feature>
<reference evidence="3" key="1">
    <citation type="journal article" date="2020" name="Stud. Mycol.">
        <title>101 Dothideomycetes genomes: a test case for predicting lifestyles and emergence of pathogens.</title>
        <authorList>
            <person name="Haridas S."/>
            <person name="Albert R."/>
            <person name="Binder M."/>
            <person name="Bloem J."/>
            <person name="Labutti K."/>
            <person name="Salamov A."/>
            <person name="Andreopoulos B."/>
            <person name="Baker S."/>
            <person name="Barry K."/>
            <person name="Bills G."/>
            <person name="Bluhm B."/>
            <person name="Cannon C."/>
            <person name="Castanera R."/>
            <person name="Culley D."/>
            <person name="Daum C."/>
            <person name="Ezra D."/>
            <person name="Gonzalez J."/>
            <person name="Henrissat B."/>
            <person name="Kuo A."/>
            <person name="Liang C."/>
            <person name="Lipzen A."/>
            <person name="Lutzoni F."/>
            <person name="Magnuson J."/>
            <person name="Mondo S."/>
            <person name="Nolan M."/>
            <person name="Ohm R."/>
            <person name="Pangilinan J."/>
            <person name="Park H.-J."/>
            <person name="Ramirez L."/>
            <person name="Alfaro M."/>
            <person name="Sun H."/>
            <person name="Tritt A."/>
            <person name="Yoshinaga Y."/>
            <person name="Zwiers L.-H."/>
            <person name="Turgeon B."/>
            <person name="Goodwin S."/>
            <person name="Spatafora J."/>
            <person name="Crous P."/>
            <person name="Grigoriev I."/>
        </authorList>
    </citation>
    <scope>NUCLEOTIDE SEQUENCE</scope>
    <source>
        <strain evidence="3">Tuck. ex Michener</strain>
    </source>
</reference>